<dbReference type="RefSeq" id="WP_343059357.1">
    <property type="nucleotide sequence ID" value="NZ_JACHNA010000001.1"/>
</dbReference>
<name>A0A7W7GQN3_9MICC</name>
<dbReference type="GO" id="GO:0005829">
    <property type="term" value="C:cytosol"/>
    <property type="evidence" value="ECO:0007669"/>
    <property type="project" value="TreeGrafter"/>
</dbReference>
<gene>
    <name evidence="11" type="primary">tmk</name>
    <name evidence="14" type="ORF">HDA30_002036</name>
</gene>
<evidence type="ECO:0000256" key="6">
    <source>
        <dbReference type="ARBA" id="ARBA00022741"/>
    </source>
</evidence>
<keyword evidence="6 11" id="KW-0547">Nucleotide-binding</keyword>
<dbReference type="CDD" id="cd01672">
    <property type="entry name" value="TMPK"/>
    <property type="match status" value="1"/>
</dbReference>
<feature type="domain" description="Thymidylate kinase-like" evidence="13">
    <location>
        <begin position="17"/>
        <end position="209"/>
    </location>
</feature>
<dbReference type="AlphaFoldDB" id="A0A7W7GQN3"/>
<dbReference type="PROSITE" id="PS01331">
    <property type="entry name" value="THYMIDYLATE_KINASE"/>
    <property type="match status" value="1"/>
</dbReference>
<comment type="similarity">
    <text evidence="1 11">Belongs to the thymidylate kinase family.</text>
</comment>
<evidence type="ECO:0000256" key="3">
    <source>
        <dbReference type="ARBA" id="ARBA00017144"/>
    </source>
</evidence>
<evidence type="ECO:0000259" key="13">
    <source>
        <dbReference type="Pfam" id="PF02223"/>
    </source>
</evidence>
<dbReference type="InterPro" id="IPR039430">
    <property type="entry name" value="Thymidylate_kin-like_dom"/>
</dbReference>
<dbReference type="GO" id="GO:0006235">
    <property type="term" value="P:dTTP biosynthetic process"/>
    <property type="evidence" value="ECO:0007669"/>
    <property type="project" value="UniProtKB-UniRule"/>
</dbReference>
<feature type="region of interest" description="Disordered" evidence="12">
    <location>
        <begin position="154"/>
        <end position="173"/>
    </location>
</feature>
<comment type="catalytic activity">
    <reaction evidence="9 11">
        <text>dTMP + ATP = dTDP + ADP</text>
        <dbReference type="Rhea" id="RHEA:13517"/>
        <dbReference type="ChEBI" id="CHEBI:30616"/>
        <dbReference type="ChEBI" id="CHEBI:58369"/>
        <dbReference type="ChEBI" id="CHEBI:63528"/>
        <dbReference type="ChEBI" id="CHEBI:456216"/>
        <dbReference type="EC" id="2.7.4.9"/>
    </reaction>
</comment>
<reference evidence="14 15" key="1">
    <citation type="submission" date="2020-08" db="EMBL/GenBank/DDBJ databases">
        <title>Sequencing the genomes of 1000 actinobacteria strains.</title>
        <authorList>
            <person name="Klenk H.-P."/>
        </authorList>
    </citation>
    <scope>NUCLEOTIDE SEQUENCE [LARGE SCALE GENOMIC DNA]</scope>
    <source>
        <strain evidence="14 15">DSM 23974</strain>
    </source>
</reference>
<evidence type="ECO:0000313" key="14">
    <source>
        <dbReference type="EMBL" id="MBB4736528.1"/>
    </source>
</evidence>
<feature type="binding site" evidence="11">
    <location>
        <begin position="19"/>
        <end position="26"/>
    </location>
    <ligand>
        <name>ATP</name>
        <dbReference type="ChEBI" id="CHEBI:30616"/>
    </ligand>
</feature>
<organism evidence="14 15">
    <name type="scientific">Micrococcus cohnii</name>
    <dbReference type="NCBI Taxonomy" id="993416"/>
    <lineage>
        <taxon>Bacteria</taxon>
        <taxon>Bacillati</taxon>
        <taxon>Actinomycetota</taxon>
        <taxon>Actinomycetes</taxon>
        <taxon>Micrococcales</taxon>
        <taxon>Micrococcaceae</taxon>
        <taxon>Micrococcus</taxon>
    </lineage>
</organism>
<proteinExistence type="inferred from homology"/>
<evidence type="ECO:0000256" key="5">
    <source>
        <dbReference type="ARBA" id="ARBA00022727"/>
    </source>
</evidence>
<dbReference type="GO" id="GO:0004798">
    <property type="term" value="F:dTMP kinase activity"/>
    <property type="evidence" value="ECO:0007669"/>
    <property type="project" value="UniProtKB-UniRule"/>
</dbReference>
<dbReference type="GO" id="GO:0006227">
    <property type="term" value="P:dUDP biosynthetic process"/>
    <property type="evidence" value="ECO:0007669"/>
    <property type="project" value="TreeGrafter"/>
</dbReference>
<dbReference type="InterPro" id="IPR027417">
    <property type="entry name" value="P-loop_NTPase"/>
</dbReference>
<dbReference type="SUPFAM" id="SSF52540">
    <property type="entry name" value="P-loop containing nucleoside triphosphate hydrolases"/>
    <property type="match status" value="1"/>
</dbReference>
<dbReference type="NCBIfam" id="TIGR00041">
    <property type="entry name" value="DTMP_kinase"/>
    <property type="match status" value="1"/>
</dbReference>
<dbReference type="GO" id="GO:0006233">
    <property type="term" value="P:dTDP biosynthetic process"/>
    <property type="evidence" value="ECO:0007669"/>
    <property type="project" value="InterPro"/>
</dbReference>
<evidence type="ECO:0000256" key="9">
    <source>
        <dbReference type="ARBA" id="ARBA00048743"/>
    </source>
</evidence>
<dbReference type="PANTHER" id="PTHR10344:SF4">
    <property type="entry name" value="UMP-CMP KINASE 2, MITOCHONDRIAL"/>
    <property type="match status" value="1"/>
</dbReference>
<evidence type="ECO:0000256" key="11">
    <source>
        <dbReference type="HAMAP-Rule" id="MF_00165"/>
    </source>
</evidence>
<dbReference type="InterPro" id="IPR018095">
    <property type="entry name" value="Thymidylate_kin_CS"/>
</dbReference>
<evidence type="ECO:0000256" key="2">
    <source>
        <dbReference type="ARBA" id="ARBA00012980"/>
    </source>
</evidence>
<evidence type="ECO:0000256" key="12">
    <source>
        <dbReference type="SAM" id="MobiDB-lite"/>
    </source>
</evidence>
<comment type="function">
    <text evidence="10 11">Phosphorylation of dTMP to form dTDP in both de novo and salvage pathways of dTTP synthesis.</text>
</comment>
<keyword evidence="15" id="KW-1185">Reference proteome</keyword>
<dbReference type="PANTHER" id="PTHR10344">
    <property type="entry name" value="THYMIDYLATE KINASE"/>
    <property type="match status" value="1"/>
</dbReference>
<comment type="caution">
    <text evidence="14">The sequence shown here is derived from an EMBL/GenBank/DDBJ whole genome shotgun (WGS) entry which is preliminary data.</text>
</comment>
<protein>
    <recommendedName>
        <fullName evidence="3 11">Thymidylate kinase</fullName>
        <ecNumber evidence="2 11">2.7.4.9</ecNumber>
    </recommendedName>
    <alternativeName>
        <fullName evidence="11">dTMP kinase</fullName>
    </alternativeName>
</protein>
<dbReference type="EMBL" id="JACHNA010000001">
    <property type="protein sequence ID" value="MBB4736528.1"/>
    <property type="molecule type" value="Genomic_DNA"/>
</dbReference>
<dbReference type="FunFam" id="3.40.50.300:FF:000225">
    <property type="entry name" value="Thymidylate kinase"/>
    <property type="match status" value="1"/>
</dbReference>
<dbReference type="Pfam" id="PF02223">
    <property type="entry name" value="Thymidylate_kin"/>
    <property type="match status" value="1"/>
</dbReference>
<evidence type="ECO:0000256" key="10">
    <source>
        <dbReference type="ARBA" id="ARBA00057735"/>
    </source>
</evidence>
<evidence type="ECO:0000256" key="1">
    <source>
        <dbReference type="ARBA" id="ARBA00009776"/>
    </source>
</evidence>
<dbReference type="InterPro" id="IPR018094">
    <property type="entry name" value="Thymidylate_kinase"/>
</dbReference>
<dbReference type="Proteomes" id="UP000540191">
    <property type="component" value="Unassembled WGS sequence"/>
</dbReference>
<accession>A0A7W7GQN3</accession>
<feature type="compositionally biased region" description="Basic and acidic residues" evidence="12">
    <location>
        <begin position="154"/>
        <end position="171"/>
    </location>
</feature>
<dbReference type="EC" id="2.7.4.9" evidence="2 11"/>
<dbReference type="HAMAP" id="MF_00165">
    <property type="entry name" value="Thymidylate_kinase"/>
    <property type="match status" value="1"/>
</dbReference>
<sequence length="218" mass="23230">MIQDAASTPAAPLFLAVEGPDGSGKSTQAAALADALRARGASVVLTREPGGTDLGERIRSLVLDPAHAPIDARTEALLFAAARAAHAERAIRPALAAGSWVVSDRYVDSSIVYQGRGRGLGLEPIATLNDWATGSLLPDLTVVLDVAARTAEARRRTREQGAGHTADRMEQETANQHELLRSAFLERAAADPERYLVLDASRPTQELTDAVLERVWHA</sequence>
<evidence type="ECO:0000256" key="8">
    <source>
        <dbReference type="ARBA" id="ARBA00022840"/>
    </source>
</evidence>
<dbReference type="GO" id="GO:0005524">
    <property type="term" value="F:ATP binding"/>
    <property type="evidence" value="ECO:0007669"/>
    <property type="project" value="UniProtKB-UniRule"/>
</dbReference>
<dbReference type="Gene3D" id="3.40.50.300">
    <property type="entry name" value="P-loop containing nucleotide triphosphate hydrolases"/>
    <property type="match status" value="1"/>
</dbReference>
<evidence type="ECO:0000256" key="4">
    <source>
        <dbReference type="ARBA" id="ARBA00022679"/>
    </source>
</evidence>
<evidence type="ECO:0000256" key="7">
    <source>
        <dbReference type="ARBA" id="ARBA00022777"/>
    </source>
</evidence>
<keyword evidence="5 11" id="KW-0545">Nucleotide biosynthesis</keyword>
<keyword evidence="8 11" id="KW-0067">ATP-binding</keyword>
<evidence type="ECO:0000313" key="15">
    <source>
        <dbReference type="Proteomes" id="UP000540191"/>
    </source>
</evidence>
<keyword evidence="4 11" id="KW-0808">Transferase</keyword>
<keyword evidence="7 11" id="KW-0418">Kinase</keyword>